<proteinExistence type="predicted"/>
<gene>
    <name evidence="1" type="ORF">NQ176_g191</name>
</gene>
<evidence type="ECO:0000313" key="2">
    <source>
        <dbReference type="Proteomes" id="UP001143910"/>
    </source>
</evidence>
<reference evidence="1" key="1">
    <citation type="submission" date="2022-08" db="EMBL/GenBank/DDBJ databases">
        <title>Genome Sequence of Lecanicillium fungicola.</title>
        <authorList>
            <person name="Buettner E."/>
        </authorList>
    </citation>
    <scope>NUCLEOTIDE SEQUENCE</scope>
    <source>
        <strain evidence="1">Babe33</strain>
    </source>
</reference>
<sequence>MAEHVHRVTMFKLPQTEDIETMIEQYRILEASNQKDGKPYLRSVVVGKPEADPRAQGYTLVAKTEFSSFEDMKYYDEECPGHQKLKGVAKTLAVEGILSVYFKPSITGGSPQ</sequence>
<name>A0ACC1NZZ6_9HYPO</name>
<dbReference type="EMBL" id="JANJQO010000006">
    <property type="protein sequence ID" value="KAJ2984126.1"/>
    <property type="molecule type" value="Genomic_DNA"/>
</dbReference>
<accession>A0ACC1NZZ6</accession>
<dbReference type="Proteomes" id="UP001143910">
    <property type="component" value="Unassembled WGS sequence"/>
</dbReference>
<organism evidence="1 2">
    <name type="scientific">Zarea fungicola</name>
    <dbReference type="NCBI Taxonomy" id="93591"/>
    <lineage>
        <taxon>Eukaryota</taxon>
        <taxon>Fungi</taxon>
        <taxon>Dikarya</taxon>
        <taxon>Ascomycota</taxon>
        <taxon>Pezizomycotina</taxon>
        <taxon>Sordariomycetes</taxon>
        <taxon>Hypocreomycetidae</taxon>
        <taxon>Hypocreales</taxon>
        <taxon>Cordycipitaceae</taxon>
        <taxon>Zarea</taxon>
    </lineage>
</organism>
<comment type="caution">
    <text evidence="1">The sequence shown here is derived from an EMBL/GenBank/DDBJ whole genome shotgun (WGS) entry which is preliminary data.</text>
</comment>
<protein>
    <submittedName>
        <fullName evidence="1">Uncharacterized protein</fullName>
    </submittedName>
</protein>
<evidence type="ECO:0000313" key="1">
    <source>
        <dbReference type="EMBL" id="KAJ2984126.1"/>
    </source>
</evidence>
<keyword evidence="2" id="KW-1185">Reference proteome</keyword>